<dbReference type="RefSeq" id="WP_072660084.1">
    <property type="nucleotide sequence ID" value="NZ_BDFD01000015.1"/>
</dbReference>
<dbReference type="PROSITE" id="PS50109">
    <property type="entry name" value="HIS_KIN"/>
    <property type="match status" value="1"/>
</dbReference>
<dbReference type="PANTHER" id="PTHR44936">
    <property type="entry name" value="SENSOR PROTEIN CREC"/>
    <property type="match status" value="1"/>
</dbReference>
<comment type="caution">
    <text evidence="13">The sequence shown here is derived from an EMBL/GenBank/DDBJ whole genome shotgun (WGS) entry which is preliminary data.</text>
</comment>
<dbReference type="InterPro" id="IPR036890">
    <property type="entry name" value="HATPase_C_sf"/>
</dbReference>
<dbReference type="InterPro" id="IPR003594">
    <property type="entry name" value="HATPase_dom"/>
</dbReference>
<dbReference type="SMART" id="SM00388">
    <property type="entry name" value="HisKA"/>
    <property type="match status" value="1"/>
</dbReference>
<evidence type="ECO:0000313" key="13">
    <source>
        <dbReference type="EMBL" id="GAV20780.1"/>
    </source>
</evidence>
<reference evidence="13 14" key="1">
    <citation type="journal article" date="2017" name="Arch. Microbiol.">
        <title>Mariprofundus micogutta sp. nov., a novel iron-oxidizing zetaproteobacterium isolated from a deep-sea hydrothermal field at the Bayonnaise knoll of the Izu-Ogasawara arc, and a description of Mariprofundales ord. nov. and Zetaproteobacteria classis nov.</title>
        <authorList>
            <person name="Makita H."/>
            <person name="Tanaka E."/>
            <person name="Mitsunobu S."/>
            <person name="Miyazaki M."/>
            <person name="Nunoura T."/>
            <person name="Uematsu K."/>
            <person name="Takaki Y."/>
            <person name="Nishi S."/>
            <person name="Shimamura S."/>
            <person name="Takai K."/>
        </authorList>
    </citation>
    <scope>NUCLEOTIDE SEQUENCE [LARGE SCALE GENOMIC DNA]</scope>
    <source>
        <strain evidence="13 14">ET2</strain>
    </source>
</reference>
<evidence type="ECO:0000259" key="11">
    <source>
        <dbReference type="PROSITE" id="PS50109"/>
    </source>
</evidence>
<dbReference type="Pfam" id="PF02518">
    <property type="entry name" value="HATPase_c"/>
    <property type="match status" value="1"/>
</dbReference>
<evidence type="ECO:0000256" key="6">
    <source>
        <dbReference type="ARBA" id="ARBA00022679"/>
    </source>
</evidence>
<keyword evidence="8 13" id="KW-0418">Kinase</keyword>
<evidence type="ECO:0000256" key="3">
    <source>
        <dbReference type="ARBA" id="ARBA00012438"/>
    </source>
</evidence>
<dbReference type="InterPro" id="IPR003661">
    <property type="entry name" value="HisK_dim/P_dom"/>
</dbReference>
<dbReference type="PANTHER" id="PTHR44936:SF10">
    <property type="entry name" value="SENSOR PROTEIN RSTB"/>
    <property type="match status" value="1"/>
</dbReference>
<keyword evidence="10" id="KW-0812">Transmembrane</keyword>
<evidence type="ECO:0000256" key="2">
    <source>
        <dbReference type="ARBA" id="ARBA00004651"/>
    </source>
</evidence>
<comment type="subcellular location">
    <subcellularLocation>
        <location evidence="2">Cell membrane</location>
        <topology evidence="2">Multi-pass membrane protein</topology>
    </subcellularLocation>
</comment>
<dbReference type="GO" id="GO:0005886">
    <property type="term" value="C:plasma membrane"/>
    <property type="evidence" value="ECO:0007669"/>
    <property type="project" value="UniProtKB-SubCell"/>
</dbReference>
<dbReference type="GO" id="GO:0005524">
    <property type="term" value="F:ATP binding"/>
    <property type="evidence" value="ECO:0007669"/>
    <property type="project" value="UniProtKB-KW"/>
</dbReference>
<dbReference type="STRING" id="1921010.MMIC_P1754"/>
<dbReference type="SMART" id="SM00304">
    <property type="entry name" value="HAMP"/>
    <property type="match status" value="1"/>
</dbReference>
<dbReference type="PROSITE" id="PS50885">
    <property type="entry name" value="HAMP"/>
    <property type="match status" value="1"/>
</dbReference>
<evidence type="ECO:0000256" key="5">
    <source>
        <dbReference type="ARBA" id="ARBA00022553"/>
    </source>
</evidence>
<proteinExistence type="predicted"/>
<gene>
    <name evidence="13" type="ORF">MMIC_P1754</name>
</gene>
<dbReference type="AlphaFoldDB" id="A0A1L8CPC9"/>
<dbReference type="SMART" id="SM00387">
    <property type="entry name" value="HATPase_c"/>
    <property type="match status" value="1"/>
</dbReference>
<evidence type="ECO:0000313" key="14">
    <source>
        <dbReference type="Proteomes" id="UP000231632"/>
    </source>
</evidence>
<organism evidence="13 14">
    <name type="scientific">Mariprofundus micogutta</name>
    <dbReference type="NCBI Taxonomy" id="1921010"/>
    <lineage>
        <taxon>Bacteria</taxon>
        <taxon>Pseudomonadati</taxon>
        <taxon>Pseudomonadota</taxon>
        <taxon>Candidatius Mariprofundia</taxon>
        <taxon>Mariprofundales</taxon>
        <taxon>Mariprofundaceae</taxon>
        <taxon>Mariprofundus</taxon>
    </lineage>
</organism>
<dbReference type="EMBL" id="BDFD01000015">
    <property type="protein sequence ID" value="GAV20780.1"/>
    <property type="molecule type" value="Genomic_DNA"/>
</dbReference>
<dbReference type="CDD" id="cd06225">
    <property type="entry name" value="HAMP"/>
    <property type="match status" value="1"/>
</dbReference>
<dbReference type="InterPro" id="IPR005467">
    <property type="entry name" value="His_kinase_dom"/>
</dbReference>
<dbReference type="InterPro" id="IPR003660">
    <property type="entry name" value="HAMP_dom"/>
</dbReference>
<keyword evidence="9" id="KW-0067">ATP-binding</keyword>
<dbReference type="CDD" id="cd00082">
    <property type="entry name" value="HisKA"/>
    <property type="match status" value="1"/>
</dbReference>
<dbReference type="Pfam" id="PF00512">
    <property type="entry name" value="HisKA"/>
    <property type="match status" value="1"/>
</dbReference>
<dbReference type="PRINTS" id="PR00344">
    <property type="entry name" value="BCTRLSENSOR"/>
</dbReference>
<evidence type="ECO:0000256" key="9">
    <source>
        <dbReference type="ARBA" id="ARBA00022840"/>
    </source>
</evidence>
<dbReference type="OrthoDB" id="5290273at2"/>
<dbReference type="Gene3D" id="6.10.340.10">
    <property type="match status" value="1"/>
</dbReference>
<dbReference type="GO" id="GO:0000155">
    <property type="term" value="F:phosphorelay sensor kinase activity"/>
    <property type="evidence" value="ECO:0007669"/>
    <property type="project" value="InterPro"/>
</dbReference>
<keyword evidence="14" id="KW-1185">Reference proteome</keyword>
<dbReference type="Gene3D" id="3.30.565.10">
    <property type="entry name" value="Histidine kinase-like ATPase, C-terminal domain"/>
    <property type="match status" value="1"/>
</dbReference>
<dbReference type="SUPFAM" id="SSF158472">
    <property type="entry name" value="HAMP domain-like"/>
    <property type="match status" value="1"/>
</dbReference>
<keyword evidence="10" id="KW-0472">Membrane</keyword>
<dbReference type="Pfam" id="PF00672">
    <property type="entry name" value="HAMP"/>
    <property type="match status" value="1"/>
</dbReference>
<feature type="transmembrane region" description="Helical" evidence="10">
    <location>
        <begin position="152"/>
        <end position="170"/>
    </location>
</feature>
<keyword evidence="6 13" id="KW-0808">Transferase</keyword>
<feature type="transmembrane region" description="Helical" evidence="10">
    <location>
        <begin position="6"/>
        <end position="25"/>
    </location>
</feature>
<dbReference type="SUPFAM" id="SSF55874">
    <property type="entry name" value="ATPase domain of HSP90 chaperone/DNA topoisomerase II/histidine kinase"/>
    <property type="match status" value="1"/>
</dbReference>
<feature type="domain" description="HAMP" evidence="12">
    <location>
        <begin position="172"/>
        <end position="227"/>
    </location>
</feature>
<evidence type="ECO:0000256" key="8">
    <source>
        <dbReference type="ARBA" id="ARBA00022777"/>
    </source>
</evidence>
<evidence type="ECO:0000256" key="10">
    <source>
        <dbReference type="SAM" id="Phobius"/>
    </source>
</evidence>
<evidence type="ECO:0000256" key="1">
    <source>
        <dbReference type="ARBA" id="ARBA00000085"/>
    </source>
</evidence>
<dbReference type="SUPFAM" id="SSF47384">
    <property type="entry name" value="Homodimeric domain of signal transducing histidine kinase"/>
    <property type="match status" value="1"/>
</dbReference>
<dbReference type="InterPro" id="IPR004358">
    <property type="entry name" value="Sig_transdc_His_kin-like_C"/>
</dbReference>
<keyword evidence="4" id="KW-1003">Cell membrane</keyword>
<evidence type="ECO:0000259" key="12">
    <source>
        <dbReference type="PROSITE" id="PS50885"/>
    </source>
</evidence>
<dbReference type="EC" id="2.7.13.3" evidence="3"/>
<feature type="domain" description="Histidine kinase" evidence="11">
    <location>
        <begin position="235"/>
        <end position="452"/>
    </location>
</feature>
<dbReference type="InterPro" id="IPR050980">
    <property type="entry name" value="2C_sensor_his_kinase"/>
</dbReference>
<sequence>MRLYWKIFFLLMLTLLVTAGLSGWLSQKWLMENQAIEARLNTLTSMGETAVSLYADEGAIAYRQWQRHASRSQHFQAVLIDAEGRHVLNRPIRRPLQPLLEQVQREQKKITMINPPRLGVALPIMHEGQQYYWLAGTHLSPDIMKQGGRQMLLIRVAIALLVILLISWLLTRMFTQPIRQLKQSGKQLAAGDFKARAPSIVSSRKDELGDLARSFDHMAEALGSLVNSHKQLLRDISHELRSPLSRLQVALELARNEADDKASDELDRIELEAERLNELIGEVLTLARFEQGAVQAENKPLQLHDLIQTVLSDAAYEAEASDKQVSPLQIDTCIVSGDPLWIGRALDNVIRNAIRHTREHGSVEVALLCQPTEAVITVRDFGEGADESVLSDLFEPFFRASEARERHHTSSASGYGLGLAIAKRAISMHHGTIHARNHPEGGLEIQISLPKL</sequence>
<name>A0A1L8CPC9_9PROT</name>
<keyword evidence="5" id="KW-0597">Phosphoprotein</keyword>
<accession>A0A1L8CPC9</accession>
<dbReference type="Proteomes" id="UP000231632">
    <property type="component" value="Unassembled WGS sequence"/>
</dbReference>
<keyword evidence="10" id="KW-1133">Transmembrane helix</keyword>
<dbReference type="InterPro" id="IPR036097">
    <property type="entry name" value="HisK_dim/P_sf"/>
</dbReference>
<comment type="catalytic activity">
    <reaction evidence="1">
        <text>ATP + protein L-histidine = ADP + protein N-phospho-L-histidine.</text>
        <dbReference type="EC" id="2.7.13.3"/>
    </reaction>
</comment>
<keyword evidence="7" id="KW-0547">Nucleotide-binding</keyword>
<protein>
    <recommendedName>
        <fullName evidence="3">histidine kinase</fullName>
        <ecNumber evidence="3">2.7.13.3</ecNumber>
    </recommendedName>
</protein>
<evidence type="ECO:0000256" key="4">
    <source>
        <dbReference type="ARBA" id="ARBA00022475"/>
    </source>
</evidence>
<dbReference type="Gene3D" id="1.10.287.130">
    <property type="match status" value="1"/>
</dbReference>
<evidence type="ECO:0000256" key="7">
    <source>
        <dbReference type="ARBA" id="ARBA00022741"/>
    </source>
</evidence>